<dbReference type="EnsemblPlants" id="Kaladp0070s0020.2.v1.1">
    <property type="protein sequence ID" value="Kaladp0070s0020.2.v1.1"/>
    <property type="gene ID" value="Kaladp0070s0020.v1.1"/>
</dbReference>
<evidence type="ECO:0000256" key="16">
    <source>
        <dbReference type="SAM" id="Phobius"/>
    </source>
</evidence>
<dbReference type="PRINTS" id="PR01176">
    <property type="entry name" value="GABABRECEPTR"/>
</dbReference>
<evidence type="ECO:0000256" key="6">
    <source>
        <dbReference type="ARBA" id="ARBA00022989"/>
    </source>
</evidence>
<evidence type="ECO:0000256" key="7">
    <source>
        <dbReference type="ARBA" id="ARBA00023065"/>
    </source>
</evidence>
<dbReference type="GO" id="GO:1901701">
    <property type="term" value="P:cellular response to oxygen-containing compound"/>
    <property type="evidence" value="ECO:0007669"/>
    <property type="project" value="UniProtKB-ARBA"/>
</dbReference>
<dbReference type="InterPro" id="IPR017103">
    <property type="entry name" value="Iontropic_Glu_rcpt_pln"/>
</dbReference>
<dbReference type="FunFam" id="1.10.287.70:FF:000037">
    <property type="entry name" value="Glutamate receptor"/>
    <property type="match status" value="1"/>
</dbReference>
<dbReference type="Gene3D" id="3.40.50.2300">
    <property type="match status" value="2"/>
</dbReference>
<comment type="function">
    <text evidence="13">Glutamate-gated receptor that probably acts as non-selective cation channel.</text>
</comment>
<keyword evidence="10" id="KW-0325">Glycoprotein</keyword>
<dbReference type="InterPro" id="IPR028082">
    <property type="entry name" value="Peripla_BP_I"/>
</dbReference>
<dbReference type="PIRSF" id="PIRSF037090">
    <property type="entry name" value="Iontro_Glu-like_rcpt_pln"/>
    <property type="match status" value="1"/>
</dbReference>
<evidence type="ECO:0000256" key="14">
    <source>
        <dbReference type="PIRSR" id="PIRSR037090-50"/>
    </source>
</evidence>
<dbReference type="SMART" id="SM00079">
    <property type="entry name" value="PBPe"/>
    <property type="match status" value="1"/>
</dbReference>
<dbReference type="Gramene" id="Kaladp0070s0020.1.v1.1">
    <property type="protein sequence ID" value="Kaladp0070s0020.1.v1.1"/>
    <property type="gene ID" value="Kaladp0070s0020.v1.1"/>
</dbReference>
<comment type="subcellular location">
    <subcellularLocation>
        <location evidence="1">Membrane</location>
        <topology evidence="1">Multi-pass membrane protein</topology>
    </subcellularLocation>
</comment>
<protein>
    <recommendedName>
        <fullName evidence="13">Glutamate receptor</fullName>
    </recommendedName>
</protein>
<evidence type="ECO:0000256" key="4">
    <source>
        <dbReference type="ARBA" id="ARBA00022692"/>
    </source>
</evidence>
<dbReference type="EnsemblPlants" id="Kaladp0070s0020.3.v1.1">
    <property type="protein sequence ID" value="Kaladp0070s0020.3.v1.1"/>
    <property type="gene ID" value="Kaladp0070s0020.v1.1"/>
</dbReference>
<keyword evidence="4 16" id="KW-0812">Transmembrane</keyword>
<evidence type="ECO:0000256" key="10">
    <source>
        <dbReference type="ARBA" id="ARBA00023180"/>
    </source>
</evidence>
<dbReference type="CDD" id="cd13686">
    <property type="entry name" value="GluR_Plant"/>
    <property type="match status" value="1"/>
</dbReference>
<dbReference type="FunFam" id="3.40.50.2300:FF:000081">
    <property type="entry name" value="Glutamate receptor"/>
    <property type="match status" value="1"/>
</dbReference>
<evidence type="ECO:0000256" key="9">
    <source>
        <dbReference type="ARBA" id="ARBA00023170"/>
    </source>
</evidence>
<evidence type="ECO:0000256" key="1">
    <source>
        <dbReference type="ARBA" id="ARBA00004141"/>
    </source>
</evidence>
<evidence type="ECO:0000256" key="5">
    <source>
        <dbReference type="ARBA" id="ARBA00022729"/>
    </source>
</evidence>
<sequence>MDRWYFVLSILLCLCNTLAADAFNAGGQARPSVANIGCAFSLNSIIGKVAKIAIDAAVEDVNSSPAVLKGTKLRHIVRDTNHSGFAGIIEAMKFMETDTMAIIGAQSSVTAHIISHIANELKAPLLSYSATDPTLSSLQYPFFVLTAQSDLFQMEAIATIVDHYEWKEVVAIYTDDDYGRNGIDVLRDKLAEKRCKISYKAALRPEVTKDDITSALVKVALGSSRVLVVHVPVESGLLVFDVAHTLKMMGKGYVWIATSWLSTILDTNRYSLPFGTLGKLQGVISLRMYSKNSELKSHFISRWSNLTGAESRNSLLGLSMYGLYAYDTVWLLAHALDAFFDEGGNVSFTSIGRASKTGSTMLHLDGLSIFNGGDLLLRKIKQINMTGINGPISFTQDGYLVDPAFEVLNVIGTGYGIIGYWSNYSGLSVVPPETLHGKETNFSSSVKQLYGVIWPGETKEKPRGWVLPNNGRELVIGVPKRVSFREFISEIEGTKLFKGYCIDVFTAALKLMPYPVPYKFVPFGDGKNNPSCTELVHLIKTGVFDAAIGDIAIVTNRTRMVDFTQPFIESGLVVVAPVRKLSPHTWSFLMPFTLQMWGVTAIFLLVVGAVVWILEHRVNDQFRGPFKEQVVTTLWFSFSTMCFAQRENVISAMGRILLIIWLFVVLIVTSSYTASLTSMLTAQQLYSPLKGIESLVASGDPIGYQQGSFSRDYLIEELKIQESRLVPLNSPEAYEKALEDGPSKGGVAAFVDESAYMELFLSTRCHLSIVGQGFTKNGWGFAFPRDSPLAVEMSTAILKLSETGELQRIHEKWLKSIACSSLGAKLQTERLELGSFSGLFIISGVACFFALFIYFAQILWQFRHKYPKQPTAAPSSRFGRLHTFLSFVDEKQEVGTKKKRILTEGGSHRSHDSDQVGREGSHGTIDITSNSQI</sequence>
<keyword evidence="11 13" id="KW-1071">Ligand-gated ion channel</keyword>
<dbReference type="InterPro" id="IPR001828">
    <property type="entry name" value="ANF_lig-bd_rcpt"/>
</dbReference>
<dbReference type="InterPro" id="IPR019594">
    <property type="entry name" value="Glu/Gly-bd"/>
</dbReference>
<dbReference type="SUPFAM" id="SSF53822">
    <property type="entry name" value="Periplasmic binding protein-like I"/>
    <property type="match status" value="1"/>
</dbReference>
<dbReference type="GO" id="GO:0007165">
    <property type="term" value="P:signal transduction"/>
    <property type="evidence" value="ECO:0007669"/>
    <property type="project" value="UniProtKB-ARBA"/>
</dbReference>
<dbReference type="EnsemblPlants" id="Kaladp0070s0020.1.v1.1">
    <property type="protein sequence ID" value="Kaladp0070s0020.1.v1.1"/>
    <property type="gene ID" value="Kaladp0070s0020.v1.1"/>
</dbReference>
<keyword evidence="20" id="KW-1185">Reference proteome</keyword>
<organism evidence="19 20">
    <name type="scientific">Kalanchoe fedtschenkoi</name>
    <name type="common">Lavender scallops</name>
    <name type="synonym">South American air plant</name>
    <dbReference type="NCBI Taxonomy" id="63787"/>
    <lineage>
        <taxon>Eukaryota</taxon>
        <taxon>Viridiplantae</taxon>
        <taxon>Streptophyta</taxon>
        <taxon>Embryophyta</taxon>
        <taxon>Tracheophyta</taxon>
        <taxon>Spermatophyta</taxon>
        <taxon>Magnoliopsida</taxon>
        <taxon>eudicotyledons</taxon>
        <taxon>Gunneridae</taxon>
        <taxon>Pentapetalae</taxon>
        <taxon>Saxifragales</taxon>
        <taxon>Crassulaceae</taxon>
        <taxon>Kalanchoe</taxon>
    </lineage>
</organism>
<evidence type="ECO:0000256" key="13">
    <source>
        <dbReference type="PIRNR" id="PIRNR037090"/>
    </source>
</evidence>
<dbReference type="PANTHER" id="PTHR18966">
    <property type="entry name" value="IONOTROPIC GLUTAMATE RECEPTOR"/>
    <property type="match status" value="1"/>
</dbReference>
<keyword evidence="9 13" id="KW-0675">Receptor</keyword>
<dbReference type="AlphaFoldDB" id="A0A7N0UKW6"/>
<dbReference type="SUPFAM" id="SSF53850">
    <property type="entry name" value="Periplasmic binding protein-like II"/>
    <property type="match status" value="1"/>
</dbReference>
<evidence type="ECO:0000256" key="17">
    <source>
        <dbReference type="SAM" id="SignalP"/>
    </source>
</evidence>
<dbReference type="FunFam" id="3.40.190.10:FF:000054">
    <property type="entry name" value="Glutamate receptor"/>
    <property type="match status" value="1"/>
</dbReference>
<feature type="transmembrane region" description="Helical" evidence="16">
    <location>
        <begin position="594"/>
        <end position="614"/>
    </location>
</feature>
<evidence type="ECO:0000256" key="12">
    <source>
        <dbReference type="ARBA" id="ARBA00023303"/>
    </source>
</evidence>
<dbReference type="Proteomes" id="UP000594263">
    <property type="component" value="Unplaced"/>
</dbReference>
<evidence type="ECO:0000256" key="8">
    <source>
        <dbReference type="ARBA" id="ARBA00023136"/>
    </source>
</evidence>
<evidence type="ECO:0000313" key="20">
    <source>
        <dbReference type="Proteomes" id="UP000594263"/>
    </source>
</evidence>
<dbReference type="Gramene" id="Kaladp0070s0020.2.v1.1">
    <property type="protein sequence ID" value="Kaladp0070s0020.2.v1.1"/>
    <property type="gene ID" value="Kaladp0070s0020.v1.1"/>
</dbReference>
<dbReference type="Gramene" id="Kaladp0070s0020.3.v1.1">
    <property type="protein sequence ID" value="Kaladp0070s0020.3.v1.1"/>
    <property type="gene ID" value="Kaladp0070s0020.v1.1"/>
</dbReference>
<reference evidence="19" key="1">
    <citation type="submission" date="2021-01" db="UniProtKB">
        <authorList>
            <consortium name="EnsemblPlants"/>
        </authorList>
    </citation>
    <scope>IDENTIFICATION</scope>
</reference>
<keyword evidence="6 16" id="KW-1133">Transmembrane helix</keyword>
<dbReference type="Pfam" id="PF01094">
    <property type="entry name" value="ANF_receptor"/>
    <property type="match status" value="1"/>
</dbReference>
<comment type="similarity">
    <text evidence="2 13">Belongs to the glutamate-gated ion channel (TC 1.A.10.1) family.</text>
</comment>
<dbReference type="CDD" id="cd19990">
    <property type="entry name" value="PBP1_GABAb_receptor_plant"/>
    <property type="match status" value="1"/>
</dbReference>
<dbReference type="GO" id="GO:0015276">
    <property type="term" value="F:ligand-gated monoatomic ion channel activity"/>
    <property type="evidence" value="ECO:0007669"/>
    <property type="project" value="InterPro"/>
</dbReference>
<keyword evidence="14" id="KW-1015">Disulfide bond</keyword>
<evidence type="ECO:0000313" key="19">
    <source>
        <dbReference type="EnsemblPlants" id="Kaladp0070s0020.2.v1.1"/>
    </source>
</evidence>
<keyword evidence="7 13" id="KW-0406">Ion transport</keyword>
<evidence type="ECO:0000256" key="2">
    <source>
        <dbReference type="ARBA" id="ARBA00008685"/>
    </source>
</evidence>
<feature type="transmembrane region" description="Helical" evidence="16">
    <location>
        <begin position="836"/>
        <end position="860"/>
    </location>
</feature>
<feature type="region of interest" description="Disordered" evidence="15">
    <location>
        <begin position="898"/>
        <end position="933"/>
    </location>
</feature>
<name>A0A7N0UKW6_KALFE</name>
<dbReference type="InterPro" id="IPR015683">
    <property type="entry name" value="Ionotropic_Glu_rcpt"/>
</dbReference>
<feature type="chain" id="PRO_5033597572" description="Glutamate receptor" evidence="17">
    <location>
        <begin position="21"/>
        <end position="933"/>
    </location>
</feature>
<keyword evidence="3 13" id="KW-0813">Transport</keyword>
<evidence type="ECO:0000256" key="15">
    <source>
        <dbReference type="SAM" id="MobiDB-lite"/>
    </source>
</evidence>
<evidence type="ECO:0000256" key="3">
    <source>
        <dbReference type="ARBA" id="ARBA00022448"/>
    </source>
</evidence>
<proteinExistence type="inferred from homology"/>
<feature type="disulfide bond" evidence="14">
    <location>
        <begin position="765"/>
        <end position="819"/>
    </location>
</feature>
<keyword evidence="8 13" id="KW-0472">Membrane</keyword>
<dbReference type="OMA" id="YSHANNA"/>
<dbReference type="GO" id="GO:0009611">
    <property type="term" value="P:response to wounding"/>
    <property type="evidence" value="ECO:0007669"/>
    <property type="project" value="UniProtKB-ARBA"/>
</dbReference>
<dbReference type="Gene3D" id="1.10.287.70">
    <property type="match status" value="1"/>
</dbReference>
<dbReference type="GO" id="GO:0016020">
    <property type="term" value="C:membrane"/>
    <property type="evidence" value="ECO:0007669"/>
    <property type="project" value="UniProtKB-SubCell"/>
</dbReference>
<keyword evidence="12 13" id="KW-0407">Ion channel</keyword>
<keyword evidence="5 17" id="KW-0732">Signal</keyword>
<feature type="compositionally biased region" description="Basic and acidic residues" evidence="15">
    <location>
        <begin position="906"/>
        <end position="921"/>
    </location>
</feature>
<dbReference type="Pfam" id="PF00060">
    <property type="entry name" value="Lig_chan"/>
    <property type="match status" value="1"/>
</dbReference>
<feature type="transmembrane region" description="Helical" evidence="16">
    <location>
        <begin position="656"/>
        <end position="680"/>
    </location>
</feature>
<evidence type="ECO:0000259" key="18">
    <source>
        <dbReference type="SMART" id="SM00079"/>
    </source>
</evidence>
<dbReference type="Gene3D" id="3.40.190.10">
    <property type="entry name" value="Periplasmic binding protein-like II"/>
    <property type="match status" value="3"/>
</dbReference>
<evidence type="ECO:0000256" key="11">
    <source>
        <dbReference type="ARBA" id="ARBA00023286"/>
    </source>
</evidence>
<dbReference type="FunFam" id="3.40.190.10:FF:000175">
    <property type="entry name" value="Glutamate receptor"/>
    <property type="match status" value="1"/>
</dbReference>
<dbReference type="InterPro" id="IPR001320">
    <property type="entry name" value="Iontro_rcpt_C"/>
</dbReference>
<dbReference type="InterPro" id="IPR044440">
    <property type="entry name" value="GABAb_receptor_plant_PBP1"/>
</dbReference>
<dbReference type="Pfam" id="PF10613">
    <property type="entry name" value="Lig_chan-Glu_bd"/>
    <property type="match status" value="1"/>
</dbReference>
<accession>A0A7N0UKW6</accession>
<feature type="domain" description="Ionotropic glutamate receptor C-terminal" evidence="18">
    <location>
        <begin position="475"/>
        <end position="816"/>
    </location>
</feature>
<feature type="signal peptide" evidence="17">
    <location>
        <begin position="1"/>
        <end position="20"/>
    </location>
</feature>